<evidence type="ECO:0000256" key="1">
    <source>
        <dbReference type="SAM" id="Phobius"/>
    </source>
</evidence>
<dbReference type="EMBL" id="OZ004256">
    <property type="protein sequence ID" value="CAK7904999.1"/>
    <property type="molecule type" value="Genomic_DNA"/>
</dbReference>
<keyword evidence="1" id="KW-0472">Membrane</keyword>
<feature type="transmembrane region" description="Helical" evidence="1">
    <location>
        <begin position="20"/>
        <end position="40"/>
    </location>
</feature>
<evidence type="ECO:0000313" key="2">
    <source>
        <dbReference type="EMBL" id="CAK7904999.1"/>
    </source>
</evidence>
<keyword evidence="1" id="KW-0812">Transmembrane</keyword>
<keyword evidence="3" id="KW-1185">Reference proteome</keyword>
<reference evidence="2 3" key="1">
    <citation type="submission" date="2024-01" db="EMBL/GenBank/DDBJ databases">
        <authorList>
            <consortium name="Genoscope - CEA"/>
            <person name="William W."/>
        </authorList>
    </citation>
    <scope>NUCLEOTIDE SEQUENCE [LARGE SCALE GENOMIC DNA]</scope>
    <source>
        <strain evidence="2 3">29B2s-10</strain>
    </source>
</reference>
<keyword evidence="1" id="KW-1133">Transmembrane helix</keyword>
<name>A0ABP0EFR9_9ASCO</name>
<organism evidence="2 3">
    <name type="scientific">[Candida] anglica</name>
    <dbReference type="NCBI Taxonomy" id="148631"/>
    <lineage>
        <taxon>Eukaryota</taxon>
        <taxon>Fungi</taxon>
        <taxon>Dikarya</taxon>
        <taxon>Ascomycota</taxon>
        <taxon>Saccharomycotina</taxon>
        <taxon>Pichiomycetes</taxon>
        <taxon>Debaryomycetaceae</taxon>
        <taxon>Kurtzmaniella</taxon>
    </lineage>
</organism>
<proteinExistence type="predicted"/>
<protein>
    <submittedName>
        <fullName evidence="2">Uncharacterized protein</fullName>
    </submittedName>
</protein>
<gene>
    <name evidence="2" type="ORF">CAAN4_D12002</name>
</gene>
<feature type="transmembrane region" description="Helical" evidence="1">
    <location>
        <begin position="60"/>
        <end position="86"/>
    </location>
</feature>
<evidence type="ECO:0000313" key="3">
    <source>
        <dbReference type="Proteomes" id="UP001497600"/>
    </source>
</evidence>
<dbReference type="Proteomes" id="UP001497600">
    <property type="component" value="Chromosome D"/>
</dbReference>
<accession>A0ABP0EFR9</accession>
<sequence>MAPLKPRAPSVEERVSKSRVLNALLLTALSIVFIIVWGYHSVWAVKVMLNRTYGGFINNLIYGPGTFVVDVALGFRFITYLNFVLLDEKLDVDHKKYL</sequence>